<dbReference type="Pfam" id="PF20043">
    <property type="entry name" value="DUF6445"/>
    <property type="match status" value="1"/>
</dbReference>
<name>A0A6J5KV32_9CAUD</name>
<protein>
    <submittedName>
        <fullName evidence="1">Uncharacterized protein</fullName>
    </submittedName>
</protein>
<evidence type="ECO:0000313" key="1">
    <source>
        <dbReference type="EMBL" id="CAB4125861.1"/>
    </source>
</evidence>
<dbReference type="EMBL" id="LR798231">
    <property type="protein sequence ID" value="CAB5209238.1"/>
    <property type="molecule type" value="Genomic_DNA"/>
</dbReference>
<dbReference type="InterPro" id="IPR045617">
    <property type="entry name" value="DUF6445"/>
</dbReference>
<proteinExistence type="predicted"/>
<reference evidence="1" key="1">
    <citation type="submission" date="2020-04" db="EMBL/GenBank/DDBJ databases">
        <authorList>
            <person name="Chiriac C."/>
            <person name="Salcher M."/>
            <person name="Ghai R."/>
            <person name="Kavagutti S V."/>
        </authorList>
    </citation>
    <scope>NUCLEOTIDE SEQUENCE</scope>
</reference>
<evidence type="ECO:0000313" key="2">
    <source>
        <dbReference type="EMBL" id="CAB5209238.1"/>
    </source>
</evidence>
<sequence length="203" mass="23744">MRTLKQPIKVIDNFFETAEVWRHYALKQDFARDENSTWPGTRTATLDQLNIELFNSLATSIINHMHDKKYFSLLKINFALVDTSYNIGWMHQDEPQYNVAGVIFLNKNAPANTGLSFYHKIADNNQDYNSIFFEELKADLEDRKAYVKFKEEQRTLFKRNMTVENVFNRCVMFPPDQFHAADGYFGNTIDDSRLTINFFGIAV</sequence>
<dbReference type="EMBL" id="LR796187">
    <property type="protein sequence ID" value="CAB4125861.1"/>
    <property type="molecule type" value="Genomic_DNA"/>
</dbReference>
<organism evidence="1">
    <name type="scientific">uncultured Caudovirales phage</name>
    <dbReference type="NCBI Taxonomy" id="2100421"/>
    <lineage>
        <taxon>Viruses</taxon>
        <taxon>Duplodnaviria</taxon>
        <taxon>Heunggongvirae</taxon>
        <taxon>Uroviricota</taxon>
        <taxon>Caudoviricetes</taxon>
        <taxon>Peduoviridae</taxon>
        <taxon>Maltschvirus</taxon>
        <taxon>Maltschvirus maltsch</taxon>
    </lineage>
</organism>
<accession>A0A6J5KV32</accession>
<gene>
    <name evidence="2" type="ORF">UFOVP181_377</name>
    <name evidence="1" type="ORF">UFOVP57_262</name>
</gene>